<dbReference type="PROSITE" id="PS50005">
    <property type="entry name" value="TPR"/>
    <property type="match status" value="6"/>
</dbReference>
<reference evidence="5 6" key="1">
    <citation type="submission" date="2023-03" db="EMBL/GenBank/DDBJ databases">
        <title>WGS of Methanotrichaceae archaeon Mx.</title>
        <authorList>
            <person name="Sorokin D.Y."/>
            <person name="Merkel A.Y."/>
        </authorList>
    </citation>
    <scope>NUCLEOTIDE SEQUENCE [LARGE SCALE GENOMIC DNA]</scope>
    <source>
        <strain evidence="5 6">Mx</strain>
    </source>
</reference>
<evidence type="ECO:0000313" key="5">
    <source>
        <dbReference type="EMBL" id="MDF0591714.1"/>
    </source>
</evidence>
<dbReference type="Pfam" id="PF13432">
    <property type="entry name" value="TPR_16"/>
    <property type="match status" value="1"/>
</dbReference>
<evidence type="ECO:0000256" key="4">
    <source>
        <dbReference type="SAM" id="Phobius"/>
    </source>
</evidence>
<keyword evidence="1" id="KW-0677">Repeat</keyword>
<dbReference type="InterPro" id="IPR019734">
    <property type="entry name" value="TPR_rpt"/>
</dbReference>
<organism evidence="5 6">
    <name type="scientific">Candidatus Methanocrinis natronophilus</name>
    <dbReference type="NCBI Taxonomy" id="3033396"/>
    <lineage>
        <taxon>Archaea</taxon>
        <taxon>Methanobacteriati</taxon>
        <taxon>Methanobacteriota</taxon>
        <taxon>Stenosarchaea group</taxon>
        <taxon>Methanomicrobia</taxon>
        <taxon>Methanotrichales</taxon>
        <taxon>Methanotrichaceae</taxon>
        <taxon>Methanocrinis</taxon>
    </lineage>
</organism>
<feature type="repeat" description="TPR" evidence="3">
    <location>
        <begin position="192"/>
        <end position="225"/>
    </location>
</feature>
<dbReference type="SMART" id="SM00028">
    <property type="entry name" value="TPR"/>
    <property type="match status" value="6"/>
</dbReference>
<dbReference type="InterPro" id="IPR011990">
    <property type="entry name" value="TPR-like_helical_dom_sf"/>
</dbReference>
<gene>
    <name evidence="5" type="ORF">P0O15_11150</name>
</gene>
<dbReference type="Gene3D" id="1.25.40.10">
    <property type="entry name" value="Tetratricopeptide repeat domain"/>
    <property type="match status" value="3"/>
</dbReference>
<dbReference type="SUPFAM" id="SSF48452">
    <property type="entry name" value="TPR-like"/>
    <property type="match status" value="1"/>
</dbReference>
<keyword evidence="4" id="KW-0812">Transmembrane</keyword>
<proteinExistence type="predicted"/>
<keyword evidence="6" id="KW-1185">Reference proteome</keyword>
<feature type="repeat" description="TPR" evidence="3">
    <location>
        <begin position="90"/>
        <end position="123"/>
    </location>
</feature>
<keyword evidence="2 3" id="KW-0802">TPR repeat</keyword>
<dbReference type="PANTHER" id="PTHR44943:SF8">
    <property type="entry name" value="TPR REPEAT-CONTAINING PROTEIN MJ0263"/>
    <property type="match status" value="1"/>
</dbReference>
<dbReference type="Proteomes" id="UP001220010">
    <property type="component" value="Unassembled WGS sequence"/>
</dbReference>
<dbReference type="PANTHER" id="PTHR44943">
    <property type="entry name" value="CELLULOSE SYNTHASE OPERON PROTEIN C"/>
    <property type="match status" value="1"/>
</dbReference>
<dbReference type="InterPro" id="IPR051685">
    <property type="entry name" value="Ycf3/AcsC/BcsC/TPR_MFPF"/>
</dbReference>
<feature type="transmembrane region" description="Helical" evidence="4">
    <location>
        <begin position="321"/>
        <end position="339"/>
    </location>
</feature>
<feature type="repeat" description="TPR" evidence="3">
    <location>
        <begin position="226"/>
        <end position="259"/>
    </location>
</feature>
<sequence length="371" mass="41105">MVGDLLNQGRRIRVSEAPRSHLSGSGSKVSARRSAPILLVILLLGTSLADGEELLASDWTEMGNAQAGRGELREAVRSYDRAIALDAYNPDIWYNRALALSSLGEYEEALRCYQRAANLRPFDPDIWQSRGAVLSSLGRYEDALESYDRATDFSSADANAWNNRGTVLAALGRYGEAIESYDRAIQLQPGDADAWNNRGTVLAALGRYGEAIESYDRAIQLRPGDADAWNNKGSAFHQMGRYQEAIDCYDRAIGLDPHHRYAWHNKGLLFPTLDEGTKEAFALFRKRIYTETEAAPPSLQEGRADPMEAEDRIGGGRVSGWAVPLAMAAVLLTGLLFNAGGKKRAYYRDYLQSSLNRLVLIGDRSLRRRLL</sequence>
<evidence type="ECO:0000256" key="3">
    <source>
        <dbReference type="PROSITE-ProRule" id="PRU00339"/>
    </source>
</evidence>
<dbReference type="EMBL" id="JARFPK010000057">
    <property type="protein sequence ID" value="MDF0591714.1"/>
    <property type="molecule type" value="Genomic_DNA"/>
</dbReference>
<accession>A0ABT5XAH1</accession>
<evidence type="ECO:0000313" key="6">
    <source>
        <dbReference type="Proteomes" id="UP001220010"/>
    </source>
</evidence>
<evidence type="ECO:0000256" key="2">
    <source>
        <dbReference type="ARBA" id="ARBA00022803"/>
    </source>
</evidence>
<dbReference type="RefSeq" id="WP_316967440.1">
    <property type="nucleotide sequence ID" value="NZ_JARFPK010000057.1"/>
</dbReference>
<protein>
    <submittedName>
        <fullName evidence="5">Tetratricopeptide repeat protein</fullName>
    </submittedName>
</protein>
<name>A0ABT5XAH1_9EURY</name>
<comment type="caution">
    <text evidence="5">The sequence shown here is derived from an EMBL/GenBank/DDBJ whole genome shotgun (WGS) entry which is preliminary data.</text>
</comment>
<evidence type="ECO:0000256" key="1">
    <source>
        <dbReference type="ARBA" id="ARBA00022737"/>
    </source>
</evidence>
<dbReference type="Pfam" id="PF13414">
    <property type="entry name" value="TPR_11"/>
    <property type="match status" value="1"/>
</dbReference>
<dbReference type="Pfam" id="PF13181">
    <property type="entry name" value="TPR_8"/>
    <property type="match status" value="1"/>
</dbReference>
<dbReference type="PROSITE" id="PS50293">
    <property type="entry name" value="TPR_REGION"/>
    <property type="match status" value="4"/>
</dbReference>
<keyword evidence="4" id="KW-0472">Membrane</keyword>
<feature type="repeat" description="TPR" evidence="3">
    <location>
        <begin position="124"/>
        <end position="157"/>
    </location>
</feature>
<feature type="repeat" description="TPR" evidence="3">
    <location>
        <begin position="158"/>
        <end position="191"/>
    </location>
</feature>
<feature type="repeat" description="TPR" evidence="3">
    <location>
        <begin position="56"/>
        <end position="89"/>
    </location>
</feature>
<keyword evidence="4" id="KW-1133">Transmembrane helix</keyword>
<dbReference type="Pfam" id="PF00515">
    <property type="entry name" value="TPR_1"/>
    <property type="match status" value="1"/>
</dbReference>